<keyword evidence="3 9" id="KW-0813">Transport</keyword>
<dbReference type="NCBIfam" id="TIGR00915">
    <property type="entry name" value="2A0602"/>
    <property type="match status" value="1"/>
</dbReference>
<evidence type="ECO:0000313" key="10">
    <source>
        <dbReference type="EMBL" id="TPG09805.1"/>
    </source>
</evidence>
<feature type="transmembrane region" description="Helical" evidence="9">
    <location>
        <begin position="396"/>
        <end position="420"/>
    </location>
</feature>
<dbReference type="Gene3D" id="3.30.70.1430">
    <property type="entry name" value="Multidrug efflux transporter AcrB pore domain"/>
    <property type="match status" value="2"/>
</dbReference>
<sequence>MKNIAQFFVNRPIMAAVLSLLFVITGSIAVFKLPISEYPEVVPPTVVVRAAYPGANPKVIGETVATPLEEQINGVEGMLYTSSQATSDGALTLTVTFALGTDLNTAQVDVQNRVAQALPKLPEEVQRLGVTTQKSSPDLTMVVHLTSPDQRYDMLYLSNYARLHVKDVLGRLDGVGDVQIFGAGEYSMRVWLDPQKLAQRSLTTGDVINAIREQNVQVAAGALNAPPGPTNSAFQLNINTRGRLISENDFRNIIVRTDTNGGVTHLSDVAKVDLGSNNYALRSLLDNKPAVALPIFARPGSNAIQISDEVRTTMAQLKKEFPQGVDYSIVYDPTVFVRGSIEAVAHTLLEAILLVVLVVILFLQTWRASIIPLVAVPVSLIGTFAVMYLAGFSLNALSLFGLVLAIGIVVDDAIVVVENVERHIELGQSPKEATRKAMHEVTGPIVATALVLCAVFIPTAFVSGLTGQFYRQFALTIAISTVISAFNSLTLSPALAAVLLKPHDAPKDRLTRGIDRAFGWLFRPFNRLFHRGSERYVGGVKRIVGKGKLALVVYAGLIALTWFGFSHVPTGFVPGQDKQYLVAFAQLPDAASLDRSEDVIQRMGAIALKQPGVEHAVAFPGLSINGFTNSTNSGIVFVTLKPFEERRSADLSAGAIAGALNQKFASIQDAYIAVFPPPPVMGLGTIGGFRLQLEDRSDRGFDELYKQTQNLIAASRKDPALAGLFSSFQVSVPQVDADVDREKAKVVGVNLADVYQTMQAYMGSLYVNDFNRFGRTYQVNVSADPAFRHTPQDILALKTRNAQGQMVPLGSFVTVKQGAGPDRVQHYNGYPTAEINGGPAPGFSSGQAQAAMEKLAKDNLPNGISFEWTELTYQQILAGNTAILVFPLCVLLVFLVLSSLYESWSLPLAVILIVPMVLLSAIAGVWLSGGDNNIFTQIGLIVLVGLACKNAILIVEFARERQHEGMSRHEAVLEAAKLRLRPILMTSFAFIMGVVPLVTSHGAGAEMRHAMGVAVFSGMLGVTIFGLIYTPLFYVLIRALVERREARAAERAAAHGLPALENH</sequence>
<feature type="transmembrane region" description="Helical" evidence="9">
    <location>
        <begin position="549"/>
        <end position="568"/>
    </location>
</feature>
<comment type="similarity">
    <text evidence="2 9">Belongs to the resistance-nodulation-cell division (RND) (TC 2.A.6) family.</text>
</comment>
<feature type="transmembrane region" description="Helical" evidence="9">
    <location>
        <begin position="370"/>
        <end position="390"/>
    </location>
</feature>
<evidence type="ECO:0000256" key="5">
    <source>
        <dbReference type="ARBA" id="ARBA00022519"/>
    </source>
</evidence>
<dbReference type="PRINTS" id="PR00702">
    <property type="entry name" value="ACRIFLAVINRP"/>
</dbReference>
<evidence type="ECO:0000256" key="2">
    <source>
        <dbReference type="ARBA" id="ARBA00010942"/>
    </source>
</evidence>
<keyword evidence="7 9" id="KW-1133">Transmembrane helix</keyword>
<comment type="caution">
    <text evidence="9">Lacks conserved residue(s) required for the propagation of feature annotation.</text>
</comment>
<evidence type="ECO:0000313" key="11">
    <source>
        <dbReference type="Proteomes" id="UP000319486"/>
    </source>
</evidence>
<keyword evidence="4" id="KW-1003">Cell membrane</keyword>
<organism evidence="10 11">
    <name type="scientific">Rhodanobacter glycinis</name>
    <dbReference type="NCBI Taxonomy" id="582702"/>
    <lineage>
        <taxon>Bacteria</taxon>
        <taxon>Pseudomonadati</taxon>
        <taxon>Pseudomonadota</taxon>
        <taxon>Gammaproteobacteria</taxon>
        <taxon>Lysobacterales</taxon>
        <taxon>Rhodanobacteraceae</taxon>
        <taxon>Rhodanobacter</taxon>
    </lineage>
</organism>
<dbReference type="SUPFAM" id="SSF82866">
    <property type="entry name" value="Multidrug efflux transporter AcrB transmembrane domain"/>
    <property type="match status" value="2"/>
</dbReference>
<dbReference type="Gene3D" id="3.30.2090.10">
    <property type="entry name" value="Multidrug efflux transporter AcrB TolC docking domain, DN and DC subdomains"/>
    <property type="match status" value="2"/>
</dbReference>
<feature type="transmembrane region" description="Helical" evidence="9">
    <location>
        <begin position="908"/>
        <end position="928"/>
    </location>
</feature>
<accession>A0A502C889</accession>
<evidence type="ECO:0000256" key="3">
    <source>
        <dbReference type="ARBA" id="ARBA00022448"/>
    </source>
</evidence>
<feature type="transmembrane region" description="Helical" evidence="9">
    <location>
        <begin position="978"/>
        <end position="998"/>
    </location>
</feature>
<evidence type="ECO:0000256" key="7">
    <source>
        <dbReference type="ARBA" id="ARBA00022989"/>
    </source>
</evidence>
<keyword evidence="8 9" id="KW-0472">Membrane</keyword>
<comment type="caution">
    <text evidence="10">The sequence shown here is derived from an EMBL/GenBank/DDBJ whole genome shotgun (WGS) entry which is preliminary data.</text>
</comment>
<dbReference type="GO" id="GO:0009636">
    <property type="term" value="P:response to toxic substance"/>
    <property type="evidence" value="ECO:0007669"/>
    <property type="project" value="UniProtKB-ARBA"/>
</dbReference>
<name>A0A502C889_9GAMM</name>
<reference evidence="10 11" key="1">
    <citation type="journal article" date="2019" name="Environ. Microbiol.">
        <title>Species interactions and distinct microbial communities in high Arctic permafrost affected cryosols are associated with the CH4 and CO2 gas fluxes.</title>
        <authorList>
            <person name="Altshuler I."/>
            <person name="Hamel J."/>
            <person name="Turney S."/>
            <person name="Magnuson E."/>
            <person name="Levesque R."/>
            <person name="Greer C."/>
            <person name="Whyte L.G."/>
        </authorList>
    </citation>
    <scope>NUCLEOTIDE SEQUENCE [LARGE SCALE GENOMIC DNA]</scope>
    <source>
        <strain evidence="10 11">S13Y</strain>
    </source>
</reference>
<dbReference type="Gene3D" id="3.30.70.1320">
    <property type="entry name" value="Multidrug efflux transporter AcrB pore domain like"/>
    <property type="match status" value="1"/>
</dbReference>
<dbReference type="Gene3D" id="3.30.70.1440">
    <property type="entry name" value="Multidrug efflux transporter AcrB pore domain"/>
    <property type="match status" value="1"/>
</dbReference>
<feature type="transmembrane region" description="Helical" evidence="9">
    <location>
        <begin position="343"/>
        <end position="363"/>
    </location>
</feature>
<evidence type="ECO:0000256" key="8">
    <source>
        <dbReference type="ARBA" id="ARBA00023136"/>
    </source>
</evidence>
<feature type="transmembrane region" description="Helical" evidence="9">
    <location>
        <begin position="441"/>
        <end position="461"/>
    </location>
</feature>
<keyword evidence="5 9" id="KW-0997">Cell inner membrane</keyword>
<feature type="transmembrane region" description="Helical" evidence="9">
    <location>
        <begin position="882"/>
        <end position="901"/>
    </location>
</feature>
<evidence type="ECO:0000256" key="1">
    <source>
        <dbReference type="ARBA" id="ARBA00004429"/>
    </source>
</evidence>
<comment type="subcellular location">
    <subcellularLocation>
        <location evidence="1 9">Cell inner membrane</location>
        <topology evidence="1 9">Multi-pass membrane protein</topology>
    </subcellularLocation>
</comment>
<dbReference type="InterPro" id="IPR004764">
    <property type="entry name" value="MdtF-like"/>
</dbReference>
<dbReference type="NCBIfam" id="NF000282">
    <property type="entry name" value="RND_permease_1"/>
    <property type="match status" value="1"/>
</dbReference>
<feature type="transmembrane region" description="Helical" evidence="9">
    <location>
        <begin position="1010"/>
        <end position="1037"/>
    </location>
</feature>
<dbReference type="SUPFAM" id="SSF82693">
    <property type="entry name" value="Multidrug efflux transporter AcrB pore domain, PN1, PN2, PC1 and PC2 subdomains"/>
    <property type="match status" value="4"/>
</dbReference>
<dbReference type="OrthoDB" id="9757904at2"/>
<feature type="transmembrane region" description="Helical" evidence="9">
    <location>
        <begin position="934"/>
        <end position="957"/>
    </location>
</feature>
<dbReference type="InterPro" id="IPR001036">
    <property type="entry name" value="Acrflvin-R"/>
</dbReference>
<dbReference type="PANTHER" id="PTHR32063:SF11">
    <property type="entry name" value="CATION OR DRUG EFFLUX SYSTEM PROTEIN"/>
    <property type="match status" value="1"/>
</dbReference>
<evidence type="ECO:0000256" key="6">
    <source>
        <dbReference type="ARBA" id="ARBA00022692"/>
    </source>
</evidence>
<dbReference type="GO" id="GO:0015562">
    <property type="term" value="F:efflux transmembrane transporter activity"/>
    <property type="evidence" value="ECO:0007669"/>
    <property type="project" value="InterPro"/>
</dbReference>
<protein>
    <recommendedName>
        <fullName evidence="9">Efflux pump membrane transporter</fullName>
    </recommendedName>
</protein>
<keyword evidence="6 9" id="KW-0812">Transmembrane</keyword>
<dbReference type="FunFam" id="1.20.1640.10:FF:000001">
    <property type="entry name" value="Efflux pump membrane transporter"/>
    <property type="match status" value="1"/>
</dbReference>
<dbReference type="Gene3D" id="1.20.1640.10">
    <property type="entry name" value="Multidrug efflux transporter AcrB transmembrane domain"/>
    <property type="match status" value="2"/>
</dbReference>
<dbReference type="PANTHER" id="PTHR32063">
    <property type="match status" value="1"/>
</dbReference>
<proteinExistence type="inferred from homology"/>
<dbReference type="GO" id="GO:0042910">
    <property type="term" value="F:xenobiotic transmembrane transporter activity"/>
    <property type="evidence" value="ECO:0007669"/>
    <property type="project" value="TreeGrafter"/>
</dbReference>
<dbReference type="InterPro" id="IPR027463">
    <property type="entry name" value="AcrB_DN_DC_subdom"/>
</dbReference>
<dbReference type="Pfam" id="PF00873">
    <property type="entry name" value="ACR_tran"/>
    <property type="match status" value="1"/>
</dbReference>
<feature type="transmembrane region" description="Helical" evidence="9">
    <location>
        <begin position="473"/>
        <end position="500"/>
    </location>
</feature>
<dbReference type="SUPFAM" id="SSF82714">
    <property type="entry name" value="Multidrug efflux transporter AcrB TolC docking domain, DN and DC subdomains"/>
    <property type="match status" value="2"/>
</dbReference>
<dbReference type="EMBL" id="RCZO01000004">
    <property type="protein sequence ID" value="TPG09805.1"/>
    <property type="molecule type" value="Genomic_DNA"/>
</dbReference>
<dbReference type="AlphaFoldDB" id="A0A502C889"/>
<evidence type="ECO:0000256" key="4">
    <source>
        <dbReference type="ARBA" id="ARBA00022475"/>
    </source>
</evidence>
<dbReference type="FunFam" id="3.30.70.1430:FF:000001">
    <property type="entry name" value="Efflux pump membrane transporter"/>
    <property type="match status" value="1"/>
</dbReference>
<evidence type="ECO:0000256" key="9">
    <source>
        <dbReference type="RuleBase" id="RU364070"/>
    </source>
</evidence>
<dbReference type="STRING" id="582702.SAMN05192579_11417"/>
<dbReference type="RefSeq" id="WP_140651699.1">
    <property type="nucleotide sequence ID" value="NZ_RCZB01000004.1"/>
</dbReference>
<dbReference type="Proteomes" id="UP000319486">
    <property type="component" value="Unassembled WGS sequence"/>
</dbReference>
<dbReference type="GO" id="GO:0005886">
    <property type="term" value="C:plasma membrane"/>
    <property type="evidence" value="ECO:0007669"/>
    <property type="project" value="UniProtKB-SubCell"/>
</dbReference>
<keyword evidence="11" id="KW-1185">Reference proteome</keyword>
<gene>
    <name evidence="10" type="ORF">EAH88_09070</name>
</gene>